<dbReference type="PANTHER" id="PTHR11596:SF5">
    <property type="entry name" value="ALKALINE PHOSPHATASE"/>
    <property type="match status" value="1"/>
</dbReference>
<name>A0A644WQU1_9ZZZZ</name>
<dbReference type="AlphaFoldDB" id="A0A644WQU1"/>
<dbReference type="GO" id="GO:0004035">
    <property type="term" value="F:alkaline phosphatase activity"/>
    <property type="evidence" value="ECO:0007669"/>
    <property type="project" value="UniProtKB-EC"/>
</dbReference>
<organism evidence="2">
    <name type="scientific">bioreactor metagenome</name>
    <dbReference type="NCBI Taxonomy" id="1076179"/>
    <lineage>
        <taxon>unclassified sequences</taxon>
        <taxon>metagenomes</taxon>
        <taxon>ecological metagenomes</taxon>
    </lineage>
</organism>
<keyword evidence="1" id="KW-0597">Phosphoprotein</keyword>
<dbReference type="Gene3D" id="3.40.720.10">
    <property type="entry name" value="Alkaline Phosphatase, subunit A"/>
    <property type="match status" value="1"/>
</dbReference>
<evidence type="ECO:0000313" key="2">
    <source>
        <dbReference type="EMBL" id="MPM05891.1"/>
    </source>
</evidence>
<sequence>MSTPQIQAASEALAAENRAPLSFVNFPVCGFAHTKSVTGETTDSAAAATAISSGVKTVNGYLGLDPNGNRVTSIAELLRDMGRKIGILTTVSLDHATPAGFYAHVVSRRTYTDIADDLFASGFDLFAGGGFHDTPDATEHAAENGYTLVSSPSDAPADTAQKLIVSSNLIFGDYGVLPAIDGGARTHFLRDVTTLAIDRLTSPQGFYMMVEGGRIDYFCHYNDAGSFVAELLDFDEAVAAAIAFYQAHPYETLILVTGDHETGKVSFTDGDRAALLKQTISCDECDDTLAADCIAAQTPFETALPLFAAAYGLDNLTAEETEYLKDAYTHTLKGDLPSNKVYEEYGVYEPITSACARLVAERAGLVFGSGSHSDLDVPVFALGVGQELFSGDYENTFLHDGVLQAIAQYPILDSQS</sequence>
<reference evidence="2" key="1">
    <citation type="submission" date="2019-08" db="EMBL/GenBank/DDBJ databases">
        <authorList>
            <person name="Kucharzyk K."/>
            <person name="Murdoch R.W."/>
            <person name="Higgins S."/>
            <person name="Loffler F."/>
        </authorList>
    </citation>
    <scope>NUCLEOTIDE SEQUENCE</scope>
</reference>
<dbReference type="PRINTS" id="PR00113">
    <property type="entry name" value="ALKPHPHTASE"/>
</dbReference>
<protein>
    <submittedName>
        <fullName evidence="2">Alkaline phosphatase 4</fullName>
        <ecNumber evidence="2">3.1.3.1</ecNumber>
    </submittedName>
</protein>
<dbReference type="PANTHER" id="PTHR11596">
    <property type="entry name" value="ALKALINE PHOSPHATASE"/>
    <property type="match status" value="1"/>
</dbReference>
<dbReference type="InterPro" id="IPR017850">
    <property type="entry name" value="Alkaline_phosphatase_core_sf"/>
</dbReference>
<evidence type="ECO:0000256" key="1">
    <source>
        <dbReference type="ARBA" id="ARBA00022553"/>
    </source>
</evidence>
<dbReference type="SMART" id="SM00098">
    <property type="entry name" value="alkPPc"/>
    <property type="match status" value="1"/>
</dbReference>
<dbReference type="EMBL" id="VSSQ01001175">
    <property type="protein sequence ID" value="MPM05891.1"/>
    <property type="molecule type" value="Genomic_DNA"/>
</dbReference>
<dbReference type="SUPFAM" id="SSF53649">
    <property type="entry name" value="Alkaline phosphatase-like"/>
    <property type="match status" value="1"/>
</dbReference>
<dbReference type="CDD" id="cd16012">
    <property type="entry name" value="ALP"/>
    <property type="match status" value="1"/>
</dbReference>
<dbReference type="InterPro" id="IPR001952">
    <property type="entry name" value="Alkaline_phosphatase"/>
</dbReference>
<proteinExistence type="predicted"/>
<dbReference type="Pfam" id="PF00245">
    <property type="entry name" value="Alk_phosphatase"/>
    <property type="match status" value="2"/>
</dbReference>
<dbReference type="EC" id="3.1.3.1" evidence="2"/>
<keyword evidence="2" id="KW-0378">Hydrolase</keyword>
<accession>A0A644WQU1</accession>
<gene>
    <name evidence="2" type="primary">phoA_6</name>
    <name evidence="2" type="ORF">SDC9_52186</name>
</gene>
<comment type="caution">
    <text evidence="2">The sequence shown here is derived from an EMBL/GenBank/DDBJ whole genome shotgun (WGS) entry which is preliminary data.</text>
</comment>